<keyword evidence="2" id="KW-0472">Membrane</keyword>
<gene>
    <name evidence="3" type="ORF">BD410DRAFT_782986</name>
</gene>
<evidence type="ECO:0000256" key="1">
    <source>
        <dbReference type="SAM" id="MobiDB-lite"/>
    </source>
</evidence>
<organism evidence="3 4">
    <name type="scientific">Rickenella mellea</name>
    <dbReference type="NCBI Taxonomy" id="50990"/>
    <lineage>
        <taxon>Eukaryota</taxon>
        <taxon>Fungi</taxon>
        <taxon>Dikarya</taxon>
        <taxon>Basidiomycota</taxon>
        <taxon>Agaricomycotina</taxon>
        <taxon>Agaricomycetes</taxon>
        <taxon>Hymenochaetales</taxon>
        <taxon>Rickenellaceae</taxon>
        <taxon>Rickenella</taxon>
    </lineage>
</organism>
<name>A0A4Y7QHI1_9AGAM</name>
<dbReference type="Proteomes" id="UP000294933">
    <property type="component" value="Unassembled WGS sequence"/>
</dbReference>
<keyword evidence="2" id="KW-1133">Transmembrane helix</keyword>
<dbReference type="EMBL" id="ML170160">
    <property type="protein sequence ID" value="TDL26895.1"/>
    <property type="molecule type" value="Genomic_DNA"/>
</dbReference>
<reference evidence="3 4" key="1">
    <citation type="submission" date="2018-06" db="EMBL/GenBank/DDBJ databases">
        <title>A transcriptomic atlas of mushroom development highlights an independent origin of complex multicellularity.</title>
        <authorList>
            <consortium name="DOE Joint Genome Institute"/>
            <person name="Krizsan K."/>
            <person name="Almasi E."/>
            <person name="Merenyi Z."/>
            <person name="Sahu N."/>
            <person name="Viragh M."/>
            <person name="Koszo T."/>
            <person name="Mondo S."/>
            <person name="Kiss B."/>
            <person name="Balint B."/>
            <person name="Kues U."/>
            <person name="Barry K."/>
            <person name="Hegedus J.C."/>
            <person name="Henrissat B."/>
            <person name="Johnson J."/>
            <person name="Lipzen A."/>
            <person name="Ohm R."/>
            <person name="Nagy I."/>
            <person name="Pangilinan J."/>
            <person name="Yan J."/>
            <person name="Xiong Y."/>
            <person name="Grigoriev I.V."/>
            <person name="Hibbett D.S."/>
            <person name="Nagy L.G."/>
        </authorList>
    </citation>
    <scope>NUCLEOTIDE SEQUENCE [LARGE SCALE GENOMIC DNA]</scope>
    <source>
        <strain evidence="3 4">SZMC22713</strain>
    </source>
</reference>
<dbReference type="AlphaFoldDB" id="A0A4Y7QHI1"/>
<keyword evidence="4" id="KW-1185">Reference proteome</keyword>
<protein>
    <submittedName>
        <fullName evidence="3">Uncharacterized protein</fullName>
    </submittedName>
</protein>
<keyword evidence="2" id="KW-0812">Transmembrane</keyword>
<dbReference type="OrthoDB" id="3270770at2759"/>
<feature type="region of interest" description="Disordered" evidence="1">
    <location>
        <begin position="1"/>
        <end position="33"/>
    </location>
</feature>
<feature type="transmembrane region" description="Helical" evidence="2">
    <location>
        <begin position="135"/>
        <end position="159"/>
    </location>
</feature>
<evidence type="ECO:0000256" key="2">
    <source>
        <dbReference type="SAM" id="Phobius"/>
    </source>
</evidence>
<sequence>MSSHGKQPALEADQASLEADESTPLVDVQPASTSVLRAEPPKYNTEEEWQAAVWHLQAQVDEYTNAKLAGENGSGDRNLGSAEQLVVIAMENLARVHPDPEVQREWAERAARFTQANNRPEKETILRGMLKGAGMILVVTPAAIAAGAVFATGFLVYGIGKVTVGIGHLLTFGQLNKCFPY</sequence>
<evidence type="ECO:0000313" key="4">
    <source>
        <dbReference type="Proteomes" id="UP000294933"/>
    </source>
</evidence>
<evidence type="ECO:0000313" key="3">
    <source>
        <dbReference type="EMBL" id="TDL26895.1"/>
    </source>
</evidence>
<dbReference type="VEuPathDB" id="FungiDB:BD410DRAFT_782986"/>
<accession>A0A4Y7QHI1</accession>
<proteinExistence type="predicted"/>